<keyword evidence="1" id="KW-0732">Signal</keyword>
<protein>
    <submittedName>
        <fullName evidence="2">DUF2271 domain-containing protein</fullName>
    </submittedName>
</protein>
<proteinExistence type="predicted"/>
<evidence type="ECO:0000256" key="1">
    <source>
        <dbReference type="SAM" id="SignalP"/>
    </source>
</evidence>
<feature type="signal peptide" evidence="1">
    <location>
        <begin position="1"/>
        <end position="21"/>
    </location>
</feature>
<sequence>MKLSPSLAVLSLPLVTSSALAADLSVKFELPRLNVAEYHKPYVAIWIERADQSVAANLAVLYDLKMKNREGEKWLKDLRSWWRKAGREATMPIDGVSGATRPPGAHTMKFDAARHGLDKLAAGDYTLVVEASRESGGREVVKVPFNWTGKGKLSASAAGKDELGAVSLQMQ</sequence>
<evidence type="ECO:0000313" key="3">
    <source>
        <dbReference type="Proteomes" id="UP001595665"/>
    </source>
</evidence>
<accession>A0ABV7PL62</accession>
<reference evidence="3" key="1">
    <citation type="journal article" date="2019" name="Int. J. Syst. Evol. Microbiol.">
        <title>The Global Catalogue of Microorganisms (GCM) 10K type strain sequencing project: providing services to taxonomists for standard genome sequencing and annotation.</title>
        <authorList>
            <consortium name="The Broad Institute Genomics Platform"/>
            <consortium name="The Broad Institute Genome Sequencing Center for Infectious Disease"/>
            <person name="Wu L."/>
            <person name="Ma J."/>
        </authorList>
    </citation>
    <scope>NUCLEOTIDE SEQUENCE [LARGE SCALE GENOMIC DNA]</scope>
    <source>
        <strain evidence="3">CCM 7480</strain>
    </source>
</reference>
<dbReference type="InterPro" id="IPR014469">
    <property type="entry name" value="DUF2271"/>
</dbReference>
<keyword evidence="3" id="KW-1185">Reference proteome</keyword>
<evidence type="ECO:0000313" key="2">
    <source>
        <dbReference type="EMBL" id="MFC3458875.1"/>
    </source>
</evidence>
<dbReference type="RefSeq" id="WP_312552176.1">
    <property type="nucleotide sequence ID" value="NZ_JBHRVV010000001.1"/>
</dbReference>
<name>A0ABV7PL62_9BURK</name>
<dbReference type="EMBL" id="JBHRVV010000001">
    <property type="protein sequence ID" value="MFC3458875.1"/>
    <property type="molecule type" value="Genomic_DNA"/>
</dbReference>
<dbReference type="Proteomes" id="UP001595665">
    <property type="component" value="Unassembled WGS sequence"/>
</dbReference>
<feature type="chain" id="PRO_5045219477" evidence="1">
    <location>
        <begin position="22"/>
        <end position="171"/>
    </location>
</feature>
<dbReference type="PIRSF" id="PIRSF014995">
    <property type="entry name" value="UCP014995"/>
    <property type="match status" value="1"/>
</dbReference>
<gene>
    <name evidence="2" type="ORF">ACFOPH_11560</name>
</gene>
<dbReference type="Pfam" id="PF10029">
    <property type="entry name" value="DUF2271"/>
    <property type="match status" value="1"/>
</dbReference>
<comment type="caution">
    <text evidence="2">The sequence shown here is derived from an EMBL/GenBank/DDBJ whole genome shotgun (WGS) entry which is preliminary data.</text>
</comment>
<organism evidence="2 3">
    <name type="scientific">Massilia haematophila</name>
    <dbReference type="NCBI Taxonomy" id="457923"/>
    <lineage>
        <taxon>Bacteria</taxon>
        <taxon>Pseudomonadati</taxon>
        <taxon>Pseudomonadota</taxon>
        <taxon>Betaproteobacteria</taxon>
        <taxon>Burkholderiales</taxon>
        <taxon>Oxalobacteraceae</taxon>
        <taxon>Telluria group</taxon>
        <taxon>Massilia</taxon>
    </lineage>
</organism>